<evidence type="ECO:0000313" key="1">
    <source>
        <dbReference type="EMBL" id="KAK7466080.1"/>
    </source>
</evidence>
<protein>
    <submittedName>
        <fullName evidence="1">Uncharacterized protein</fullName>
    </submittedName>
</protein>
<evidence type="ECO:0000313" key="2">
    <source>
        <dbReference type="Proteomes" id="UP001498398"/>
    </source>
</evidence>
<dbReference type="SUPFAM" id="SSF52047">
    <property type="entry name" value="RNI-like"/>
    <property type="match status" value="1"/>
</dbReference>
<dbReference type="Gene3D" id="3.80.10.10">
    <property type="entry name" value="Ribonuclease Inhibitor"/>
    <property type="match status" value="1"/>
</dbReference>
<dbReference type="Proteomes" id="UP001498398">
    <property type="component" value="Unassembled WGS sequence"/>
</dbReference>
<comment type="caution">
    <text evidence="1">The sequence shown here is derived from an EMBL/GenBank/DDBJ whole genome shotgun (WGS) entry which is preliminary data.</text>
</comment>
<organism evidence="1 2">
    <name type="scientific">Marasmiellus scandens</name>
    <dbReference type="NCBI Taxonomy" id="2682957"/>
    <lineage>
        <taxon>Eukaryota</taxon>
        <taxon>Fungi</taxon>
        <taxon>Dikarya</taxon>
        <taxon>Basidiomycota</taxon>
        <taxon>Agaricomycotina</taxon>
        <taxon>Agaricomycetes</taxon>
        <taxon>Agaricomycetidae</taxon>
        <taxon>Agaricales</taxon>
        <taxon>Marasmiineae</taxon>
        <taxon>Omphalotaceae</taxon>
        <taxon>Marasmiellus</taxon>
    </lineage>
</organism>
<dbReference type="EMBL" id="JBANRG010000005">
    <property type="protein sequence ID" value="KAK7466080.1"/>
    <property type="molecule type" value="Genomic_DNA"/>
</dbReference>
<accession>A0ABR1JX63</accession>
<keyword evidence="2" id="KW-1185">Reference proteome</keyword>
<sequence>MFGPTTLFRIFDNEPSLHSLHLQSFHQQLRLPFQKIEKLEIVDHFTHFSDLLLLLLQCSHLKMLDISFSGTVNDGLDELSLLTMEHLSSLKLFSLNEFTGFIEVISCIVCPMLTALLLNFDDSDYDRNSGSPHNMSVERFNSFLQRSACQISTLELSGTSRLFFVDNNLTQFLQALPTVRDFTLSLDTFYPEGSGENYLQRLTFVEPPISEMSRTSTLLPQLQSFRLRLEEKTPCFFEWGWDIPPSLGLPDAEAIFSMVHSRRLMHASPGVERLIHFELSFEATRYSFGVPWVNNFHSTVEPRLRVLENEGLSLSLNLKVPNGPEPCSFDCSWSGSEDL</sequence>
<dbReference type="InterPro" id="IPR032675">
    <property type="entry name" value="LRR_dom_sf"/>
</dbReference>
<proteinExistence type="predicted"/>
<name>A0ABR1JX63_9AGAR</name>
<gene>
    <name evidence="1" type="ORF">VKT23_004805</name>
</gene>
<reference evidence="1 2" key="1">
    <citation type="submission" date="2024-01" db="EMBL/GenBank/DDBJ databases">
        <title>A draft genome for the cacao thread blight pathogen Marasmiellus scandens.</title>
        <authorList>
            <person name="Baruah I.K."/>
            <person name="Leung J."/>
            <person name="Bukari Y."/>
            <person name="Amoako-Attah I."/>
            <person name="Meinhardt L.W."/>
            <person name="Bailey B.A."/>
            <person name="Cohen S.P."/>
        </authorList>
    </citation>
    <scope>NUCLEOTIDE SEQUENCE [LARGE SCALE GENOMIC DNA]</scope>
    <source>
        <strain evidence="1 2">GH-19</strain>
    </source>
</reference>